<keyword evidence="1" id="KW-0812">Transmembrane</keyword>
<reference evidence="3" key="1">
    <citation type="submission" date="2014-03" db="EMBL/GenBank/DDBJ databases">
        <title>The Complete Genome Sequence of Bacillus bombyseptieus.</title>
        <authorList>
            <person name="Cheng T."/>
            <person name="Lin P."/>
            <person name="Jin S."/>
            <person name="Wu Y."/>
            <person name="Fu B."/>
            <person name="Long R."/>
            <person name="Liu D."/>
            <person name="Guo Y."/>
            <person name="Peng L."/>
            <person name="Xia Q."/>
        </authorList>
    </citation>
    <scope>NUCLEOTIDE SEQUENCE [LARGE SCALE GENOMIC DNA]</scope>
    <source>
        <strain evidence="3">wang</strain>
        <plasmid evidence="3">pBb</plasmid>
    </source>
</reference>
<dbReference type="Proteomes" id="UP000031778">
    <property type="component" value="Plasmid pBb"/>
</dbReference>
<evidence type="ECO:0000313" key="3">
    <source>
        <dbReference type="Proteomes" id="UP000031778"/>
    </source>
</evidence>
<dbReference type="KEGG" id="bby:CY96_28800"/>
<name>A0A9W3PU96_9BACI</name>
<keyword evidence="2" id="KW-0614">Plasmid</keyword>
<dbReference type="AlphaFoldDB" id="A0A9W3PU96"/>
<proteinExistence type="predicted"/>
<keyword evidence="1" id="KW-1133">Transmembrane helix</keyword>
<accession>A0A9W3PU96</accession>
<sequence length="92" mass="10980">MLDTIYTPLILGIVFLLLYFTGKREDRMILFLSFIFLIDFVSRAIEESGFRGTNVDAFWKLLHIILTFILCVLVFRDFQKSWKKRKEAKKKI</sequence>
<feature type="transmembrane region" description="Helical" evidence="1">
    <location>
        <begin position="29"/>
        <end position="45"/>
    </location>
</feature>
<feature type="transmembrane region" description="Helical" evidence="1">
    <location>
        <begin position="57"/>
        <end position="75"/>
    </location>
</feature>
<evidence type="ECO:0000313" key="2">
    <source>
        <dbReference type="EMBL" id="AHX21970.1"/>
    </source>
</evidence>
<dbReference type="EMBL" id="CP007513">
    <property type="protein sequence ID" value="AHX21970.1"/>
    <property type="molecule type" value="Genomic_DNA"/>
</dbReference>
<feature type="transmembrane region" description="Helical" evidence="1">
    <location>
        <begin position="6"/>
        <end position="22"/>
    </location>
</feature>
<organism evidence="2 3">
    <name type="scientific">Bacillus bombysepticus str. Wang</name>
    <dbReference type="NCBI Taxonomy" id="1330043"/>
    <lineage>
        <taxon>Bacteria</taxon>
        <taxon>Bacillati</taxon>
        <taxon>Bacillota</taxon>
        <taxon>Bacilli</taxon>
        <taxon>Bacillales</taxon>
        <taxon>Bacillaceae</taxon>
        <taxon>Bacillus</taxon>
        <taxon>Bacillus cereus group</taxon>
    </lineage>
</organism>
<geneLocation type="plasmid" evidence="2 3">
    <name>pBb</name>
</geneLocation>
<dbReference type="RefSeq" id="WP_044585241.1">
    <property type="nucleotide sequence ID" value="NZ_CP007513.1"/>
</dbReference>
<keyword evidence="3" id="KW-1185">Reference proteome</keyword>
<keyword evidence="1" id="KW-0472">Membrane</keyword>
<evidence type="ECO:0000256" key="1">
    <source>
        <dbReference type="SAM" id="Phobius"/>
    </source>
</evidence>
<gene>
    <name evidence="2" type="ORF">CY96_28800</name>
</gene>
<protein>
    <submittedName>
        <fullName evidence="2">Uncharacterized protein</fullName>
    </submittedName>
</protein>